<dbReference type="Gene3D" id="2.170.130.10">
    <property type="entry name" value="TonB-dependent receptor, plug domain"/>
    <property type="match status" value="1"/>
</dbReference>
<name>A0ABW2Y871_9GAMM</name>
<keyword evidence="3 11" id="KW-1134">Transmembrane beta strand</keyword>
<dbReference type="Proteomes" id="UP001597110">
    <property type="component" value="Unassembled WGS sequence"/>
</dbReference>
<dbReference type="InterPro" id="IPR012910">
    <property type="entry name" value="Plug_dom"/>
</dbReference>
<keyword evidence="6" id="KW-0406">Ion transport</keyword>
<keyword evidence="9 11" id="KW-0472">Membrane</keyword>
<keyword evidence="10 11" id="KW-0998">Cell outer membrane</keyword>
<evidence type="ECO:0000259" key="14">
    <source>
        <dbReference type="Pfam" id="PF00593"/>
    </source>
</evidence>
<dbReference type="InterPro" id="IPR010101">
    <property type="entry name" value="B12_transptr_BtuB"/>
</dbReference>
<evidence type="ECO:0000256" key="1">
    <source>
        <dbReference type="ARBA" id="ARBA00004571"/>
    </source>
</evidence>
<comment type="subcellular location">
    <subcellularLocation>
        <location evidence="1 11">Cell outer membrane</location>
        <topology evidence="1 11">Multi-pass membrane protein</topology>
    </subcellularLocation>
</comment>
<protein>
    <submittedName>
        <fullName evidence="16">TonB-dependent vitamin B12 receptor</fullName>
    </submittedName>
</protein>
<evidence type="ECO:0000256" key="6">
    <source>
        <dbReference type="ARBA" id="ARBA00023065"/>
    </source>
</evidence>
<evidence type="ECO:0000256" key="11">
    <source>
        <dbReference type="PROSITE-ProRule" id="PRU01360"/>
    </source>
</evidence>
<dbReference type="PROSITE" id="PS52016">
    <property type="entry name" value="TONB_DEPENDENT_REC_3"/>
    <property type="match status" value="1"/>
</dbReference>
<keyword evidence="8" id="KW-0626">Porin</keyword>
<dbReference type="Gene3D" id="2.40.170.20">
    <property type="entry name" value="TonB-dependent receptor, beta-barrel domain"/>
    <property type="match status" value="1"/>
</dbReference>
<accession>A0ABW2Y871</accession>
<keyword evidence="17" id="KW-1185">Reference proteome</keyword>
<evidence type="ECO:0000256" key="12">
    <source>
        <dbReference type="RuleBase" id="RU003357"/>
    </source>
</evidence>
<dbReference type="InterPro" id="IPR036942">
    <property type="entry name" value="Beta-barrel_TonB_sf"/>
</dbReference>
<dbReference type="InterPro" id="IPR039426">
    <property type="entry name" value="TonB-dep_rcpt-like"/>
</dbReference>
<feature type="chain" id="PRO_5045457744" evidence="13">
    <location>
        <begin position="38"/>
        <end position="632"/>
    </location>
</feature>
<keyword evidence="16" id="KW-0675">Receptor</keyword>
<feature type="domain" description="TonB-dependent receptor plug" evidence="15">
    <location>
        <begin position="64"/>
        <end position="166"/>
    </location>
</feature>
<proteinExistence type="inferred from homology"/>
<organism evidence="16 17">
    <name type="scientific">Lysobacter brunescens</name>
    <dbReference type="NCBI Taxonomy" id="262323"/>
    <lineage>
        <taxon>Bacteria</taxon>
        <taxon>Pseudomonadati</taxon>
        <taxon>Pseudomonadota</taxon>
        <taxon>Gammaproteobacteria</taxon>
        <taxon>Lysobacterales</taxon>
        <taxon>Lysobacteraceae</taxon>
        <taxon>Lysobacter</taxon>
    </lineage>
</organism>
<evidence type="ECO:0000256" key="2">
    <source>
        <dbReference type="ARBA" id="ARBA00022448"/>
    </source>
</evidence>
<evidence type="ECO:0000256" key="7">
    <source>
        <dbReference type="ARBA" id="ARBA00023077"/>
    </source>
</evidence>
<keyword evidence="7 12" id="KW-0798">TonB box</keyword>
<dbReference type="InterPro" id="IPR000531">
    <property type="entry name" value="Beta-barrel_TonB"/>
</dbReference>
<comment type="similarity">
    <text evidence="11 12">Belongs to the TonB-dependent receptor family.</text>
</comment>
<dbReference type="PANTHER" id="PTHR30069:SF53">
    <property type="entry name" value="COLICIN I RECEPTOR-RELATED"/>
    <property type="match status" value="1"/>
</dbReference>
<dbReference type="SUPFAM" id="SSF56935">
    <property type="entry name" value="Porins"/>
    <property type="match status" value="1"/>
</dbReference>
<evidence type="ECO:0000256" key="8">
    <source>
        <dbReference type="ARBA" id="ARBA00023114"/>
    </source>
</evidence>
<feature type="domain" description="TonB-dependent receptor-like beta-barrel" evidence="14">
    <location>
        <begin position="269"/>
        <end position="604"/>
    </location>
</feature>
<keyword evidence="2 11" id="KW-0813">Transport</keyword>
<evidence type="ECO:0000256" key="5">
    <source>
        <dbReference type="ARBA" id="ARBA00022729"/>
    </source>
</evidence>
<dbReference type="InterPro" id="IPR037066">
    <property type="entry name" value="Plug_dom_sf"/>
</dbReference>
<evidence type="ECO:0000259" key="15">
    <source>
        <dbReference type="Pfam" id="PF07715"/>
    </source>
</evidence>
<evidence type="ECO:0000313" key="17">
    <source>
        <dbReference type="Proteomes" id="UP001597110"/>
    </source>
</evidence>
<dbReference type="CDD" id="cd01347">
    <property type="entry name" value="ligand_gated_channel"/>
    <property type="match status" value="1"/>
</dbReference>
<sequence length="632" mass="68602">MSFRVLPAGLSAGFPRLSRLLPLGLAIAAALPGTALAANADAGDELDEVVVTATRTAVTTDAALAPVEVIDRDEILRAQATSLADLLRGRAGINLSNQGGDGKLTTMFVRGSESDHVLVLIDGVRVGSATSGLVSFQDLPVALIDRIEIVRGPRSSLYGSEAIGGVIQIFTRRDRGEATFRFNAGAGSHGRREGGIGIGGGSERGWFGLDAGFKQTNGINACRGAGFPIFAGCFVDDQPDRDGYRQHAFSLRGGVNLGESVTLQGHALRVSGENEYDGSFVDNSDIVQQVVGAQLKWQAGERVAVQLAAGSNKDESENFLGSTPSGAFATRRDSASVQSDITLAERQVLTVGLDWLRDRVDSDTVYDDTRRGNRALFAQYQGGFGAQDVQLALRRDDNDQFGGKTTGSVAWGLGFAEHWRITASYGTAFKAPTFNELYFPFFGNPALRPESSKTVDLGLAWRGERSRIAFNAFETRVDDLIAYDGSIFLPNNIEKTRLRGAELQLETVVFGWSVNGAASWLDPENRVRGANEGNDLPRRARETARIDVDRAFGDFSLGLTGVAEGKRYDNLANTRRIDGFATLDLRAEYRFARHWTVQARVANLFDERYETTSFYNQPGRTWSLMLRFQPAD</sequence>
<dbReference type="RefSeq" id="WP_386821963.1">
    <property type="nucleotide sequence ID" value="NZ_JBHTIF010000001.1"/>
</dbReference>
<keyword evidence="4 11" id="KW-0812">Transmembrane</keyword>
<evidence type="ECO:0000256" key="9">
    <source>
        <dbReference type="ARBA" id="ARBA00023136"/>
    </source>
</evidence>
<keyword evidence="5 13" id="KW-0732">Signal</keyword>
<evidence type="ECO:0000256" key="4">
    <source>
        <dbReference type="ARBA" id="ARBA00022692"/>
    </source>
</evidence>
<feature type="signal peptide" evidence="13">
    <location>
        <begin position="1"/>
        <end position="37"/>
    </location>
</feature>
<evidence type="ECO:0000256" key="13">
    <source>
        <dbReference type="SAM" id="SignalP"/>
    </source>
</evidence>
<dbReference type="NCBIfam" id="TIGR01779">
    <property type="entry name" value="TonB-B12"/>
    <property type="match status" value="1"/>
</dbReference>
<evidence type="ECO:0000313" key="16">
    <source>
        <dbReference type="EMBL" id="MFD0724293.1"/>
    </source>
</evidence>
<dbReference type="PANTHER" id="PTHR30069">
    <property type="entry name" value="TONB-DEPENDENT OUTER MEMBRANE RECEPTOR"/>
    <property type="match status" value="1"/>
</dbReference>
<evidence type="ECO:0000256" key="10">
    <source>
        <dbReference type="ARBA" id="ARBA00023237"/>
    </source>
</evidence>
<dbReference type="Pfam" id="PF07715">
    <property type="entry name" value="Plug"/>
    <property type="match status" value="1"/>
</dbReference>
<dbReference type="Pfam" id="PF00593">
    <property type="entry name" value="TonB_dep_Rec_b-barrel"/>
    <property type="match status" value="1"/>
</dbReference>
<gene>
    <name evidence="16" type="primary">btuB</name>
    <name evidence="16" type="ORF">ACFQ0E_01650</name>
</gene>
<reference evidence="17" key="1">
    <citation type="journal article" date="2019" name="Int. J. Syst. Evol. Microbiol.">
        <title>The Global Catalogue of Microorganisms (GCM) 10K type strain sequencing project: providing services to taxonomists for standard genome sequencing and annotation.</title>
        <authorList>
            <consortium name="The Broad Institute Genomics Platform"/>
            <consortium name="The Broad Institute Genome Sequencing Center for Infectious Disease"/>
            <person name="Wu L."/>
            <person name="Ma J."/>
        </authorList>
    </citation>
    <scope>NUCLEOTIDE SEQUENCE [LARGE SCALE GENOMIC DNA]</scope>
    <source>
        <strain evidence="17">CCUG 55585</strain>
    </source>
</reference>
<comment type="caution">
    <text evidence="16">The sequence shown here is derived from an EMBL/GenBank/DDBJ whole genome shotgun (WGS) entry which is preliminary data.</text>
</comment>
<evidence type="ECO:0000256" key="3">
    <source>
        <dbReference type="ARBA" id="ARBA00022452"/>
    </source>
</evidence>
<dbReference type="EMBL" id="JBHTIF010000001">
    <property type="protein sequence ID" value="MFD0724293.1"/>
    <property type="molecule type" value="Genomic_DNA"/>
</dbReference>